<dbReference type="InterPro" id="IPR036034">
    <property type="entry name" value="PDZ_sf"/>
</dbReference>
<dbReference type="InterPro" id="IPR001478">
    <property type="entry name" value="PDZ"/>
</dbReference>
<organism evidence="13 14">
    <name type="scientific">Chelatococcus asaccharovorans</name>
    <dbReference type="NCBI Taxonomy" id="28210"/>
    <lineage>
        <taxon>Bacteria</taxon>
        <taxon>Pseudomonadati</taxon>
        <taxon>Pseudomonadota</taxon>
        <taxon>Alphaproteobacteria</taxon>
        <taxon>Hyphomicrobiales</taxon>
        <taxon>Chelatococcaceae</taxon>
        <taxon>Chelatococcus</taxon>
    </lineage>
</organism>
<evidence type="ECO:0000256" key="11">
    <source>
        <dbReference type="SAM" id="SignalP"/>
    </source>
</evidence>
<evidence type="ECO:0000256" key="9">
    <source>
        <dbReference type="PIRSR" id="PIRSR611782-1"/>
    </source>
</evidence>
<evidence type="ECO:0000256" key="8">
    <source>
        <dbReference type="ARBA" id="ARBA00022825"/>
    </source>
</evidence>
<keyword evidence="3 13" id="KW-0645">Protease</keyword>
<dbReference type="Pfam" id="PF13365">
    <property type="entry name" value="Trypsin_2"/>
    <property type="match status" value="1"/>
</dbReference>
<comment type="similarity">
    <text evidence="2">Belongs to the peptidase S1C family.</text>
</comment>
<dbReference type="Gene3D" id="2.30.42.10">
    <property type="match status" value="2"/>
</dbReference>
<keyword evidence="5" id="KW-0677">Repeat</keyword>
<evidence type="ECO:0000256" key="4">
    <source>
        <dbReference type="ARBA" id="ARBA00022729"/>
    </source>
</evidence>
<keyword evidence="4 11" id="KW-0732">Signal</keyword>
<dbReference type="InterPro" id="IPR041489">
    <property type="entry name" value="PDZ_6"/>
</dbReference>
<comment type="caution">
    <text evidence="13">The sequence shown here is derived from an EMBL/GenBank/DDBJ whole genome shotgun (WGS) entry which is preliminary data.</text>
</comment>
<dbReference type="PANTHER" id="PTHR22939:SF129">
    <property type="entry name" value="SERINE PROTEASE HTRA2, MITOCHONDRIAL"/>
    <property type="match status" value="1"/>
</dbReference>
<dbReference type="InterPro" id="IPR011782">
    <property type="entry name" value="Pept_S1C_Do"/>
</dbReference>
<feature type="binding site" evidence="10">
    <location>
        <begin position="211"/>
        <end position="213"/>
    </location>
    <ligand>
        <name>substrate</name>
    </ligand>
</feature>
<feature type="binding site" evidence="10">
    <location>
        <position position="108"/>
    </location>
    <ligand>
        <name>substrate</name>
    </ligand>
</feature>
<comment type="subcellular location">
    <subcellularLocation>
        <location evidence="1">Periplasm</location>
    </subcellularLocation>
</comment>
<dbReference type="EMBL" id="QJJK01000006">
    <property type="protein sequence ID" value="PXW58206.1"/>
    <property type="molecule type" value="Genomic_DNA"/>
</dbReference>
<dbReference type="Proteomes" id="UP000248021">
    <property type="component" value="Unassembled WGS sequence"/>
</dbReference>
<feature type="signal peptide" evidence="11">
    <location>
        <begin position="1"/>
        <end position="22"/>
    </location>
</feature>
<feature type="active site" description="Charge relay system" evidence="9">
    <location>
        <position position="108"/>
    </location>
</feature>
<dbReference type="SMART" id="SM00228">
    <property type="entry name" value="PDZ"/>
    <property type="match status" value="2"/>
</dbReference>
<feature type="domain" description="PDZ" evidence="12">
    <location>
        <begin position="252"/>
        <end position="349"/>
    </location>
</feature>
<dbReference type="Pfam" id="PF17820">
    <property type="entry name" value="PDZ_6"/>
    <property type="match status" value="1"/>
</dbReference>
<evidence type="ECO:0000313" key="13">
    <source>
        <dbReference type="EMBL" id="PXW58206.1"/>
    </source>
</evidence>
<dbReference type="PROSITE" id="PS50106">
    <property type="entry name" value="PDZ"/>
    <property type="match status" value="2"/>
</dbReference>
<evidence type="ECO:0000259" key="12">
    <source>
        <dbReference type="PROSITE" id="PS50106"/>
    </source>
</evidence>
<dbReference type="Gene3D" id="2.40.10.120">
    <property type="match status" value="1"/>
</dbReference>
<feature type="active site" description="Charge relay system" evidence="9">
    <location>
        <position position="138"/>
    </location>
</feature>
<dbReference type="GO" id="GO:0042597">
    <property type="term" value="C:periplasmic space"/>
    <property type="evidence" value="ECO:0007669"/>
    <property type="project" value="UniProtKB-SubCell"/>
</dbReference>
<evidence type="ECO:0000256" key="2">
    <source>
        <dbReference type="ARBA" id="ARBA00010541"/>
    </source>
</evidence>
<evidence type="ECO:0000256" key="6">
    <source>
        <dbReference type="ARBA" id="ARBA00022764"/>
    </source>
</evidence>
<name>A0A2V3UH79_9HYPH</name>
<keyword evidence="14" id="KW-1185">Reference proteome</keyword>
<feature type="binding site" evidence="10">
    <location>
        <position position="138"/>
    </location>
    <ligand>
        <name>substrate</name>
    </ligand>
</feature>
<protein>
    <submittedName>
        <fullName evidence="13">Do/DeqQ family serine protease</fullName>
    </submittedName>
</protein>
<dbReference type="NCBIfam" id="TIGR02037">
    <property type="entry name" value="degP_htrA_DO"/>
    <property type="match status" value="1"/>
</dbReference>
<dbReference type="GO" id="GO:0004252">
    <property type="term" value="F:serine-type endopeptidase activity"/>
    <property type="evidence" value="ECO:0007669"/>
    <property type="project" value="InterPro"/>
</dbReference>
<reference evidence="13 14" key="1">
    <citation type="submission" date="2018-05" db="EMBL/GenBank/DDBJ databases">
        <title>Genomic Encyclopedia of Type Strains, Phase IV (KMG-IV): sequencing the most valuable type-strain genomes for metagenomic binning, comparative biology and taxonomic classification.</title>
        <authorList>
            <person name="Goeker M."/>
        </authorList>
    </citation>
    <scope>NUCLEOTIDE SEQUENCE [LARGE SCALE GENOMIC DNA]</scope>
    <source>
        <strain evidence="13 14">DSM 6462</strain>
    </source>
</reference>
<dbReference type="InterPro" id="IPR009003">
    <property type="entry name" value="Peptidase_S1_PA"/>
</dbReference>
<evidence type="ECO:0000313" key="14">
    <source>
        <dbReference type="Proteomes" id="UP000248021"/>
    </source>
</evidence>
<evidence type="ECO:0000256" key="1">
    <source>
        <dbReference type="ARBA" id="ARBA00004418"/>
    </source>
</evidence>
<keyword evidence="7" id="KW-0378">Hydrolase</keyword>
<accession>A0A2V3UH79</accession>
<evidence type="ECO:0000256" key="10">
    <source>
        <dbReference type="PIRSR" id="PIRSR611782-2"/>
    </source>
</evidence>
<evidence type="ECO:0000256" key="3">
    <source>
        <dbReference type="ARBA" id="ARBA00022670"/>
    </source>
</evidence>
<dbReference type="GO" id="GO:0006508">
    <property type="term" value="P:proteolysis"/>
    <property type="evidence" value="ECO:0007669"/>
    <property type="project" value="UniProtKB-KW"/>
</dbReference>
<feature type="active site" description="Charge relay system" evidence="9">
    <location>
        <position position="213"/>
    </location>
</feature>
<evidence type="ECO:0000256" key="5">
    <source>
        <dbReference type="ARBA" id="ARBA00022737"/>
    </source>
</evidence>
<dbReference type="SUPFAM" id="SSF50494">
    <property type="entry name" value="Trypsin-like serine proteases"/>
    <property type="match status" value="1"/>
</dbReference>
<gene>
    <name evidence="13" type="ORF">C7450_106383</name>
</gene>
<dbReference type="PANTHER" id="PTHR22939">
    <property type="entry name" value="SERINE PROTEASE FAMILY S1C HTRA-RELATED"/>
    <property type="match status" value="1"/>
</dbReference>
<dbReference type="AlphaFoldDB" id="A0A2V3UH79"/>
<dbReference type="PRINTS" id="PR00834">
    <property type="entry name" value="PROTEASES2C"/>
</dbReference>
<keyword evidence="6" id="KW-0574">Periplasm</keyword>
<sequence>MLRTFACASVLALLLAPLPALAQQRAVPDNRAQVQFSLAPVVKQVTPAVVNVYGTRVEKRPQNPFFDDPFFRRFFGDGGFGVPQDRVQRSLGSGVIVEPSGLVITNNHVIENMTEVRVALGDKREFEADIVLRDPRSDLAVLRIKGNGPFPTAPLGSDDTIEVGDFVIAIGNPFGVGQTVTQGIVSALARTQVGISDFQSFIQTDAAINPGNSGGPLVDASGHVIGINTAIFSRSGGSMGIGFAVPAAMVRTVLASAKEGGKSVRRPWFGARLQVVSADIAESMGMERPTGALVVSTLPGSPAGAAGLKSGDVIVAVDGRAIEDPDSFGYRFATRPLGGRVAVTILRGGKRADIPVELAAAPERPAREALTVASNSPLRGATIVNLSPAVAEELSLQGLSKGVAVQELDQGSTAERLGFQTGDVVLAVNGSEVETTKDLDRVMRSRASYWQVTINRKGQVFTTMFGG</sequence>
<proteinExistence type="inferred from homology"/>
<evidence type="ECO:0000256" key="7">
    <source>
        <dbReference type="ARBA" id="ARBA00022801"/>
    </source>
</evidence>
<feature type="domain" description="PDZ" evidence="12">
    <location>
        <begin position="383"/>
        <end position="458"/>
    </location>
</feature>
<dbReference type="SUPFAM" id="SSF50156">
    <property type="entry name" value="PDZ domain-like"/>
    <property type="match status" value="2"/>
</dbReference>
<feature type="chain" id="PRO_5039334105" evidence="11">
    <location>
        <begin position="23"/>
        <end position="467"/>
    </location>
</feature>
<keyword evidence="8" id="KW-0720">Serine protease</keyword>
<dbReference type="InterPro" id="IPR001940">
    <property type="entry name" value="Peptidase_S1C"/>
</dbReference>
<dbReference type="Pfam" id="PF13180">
    <property type="entry name" value="PDZ_2"/>
    <property type="match status" value="1"/>
</dbReference>